<gene>
    <name evidence="1" type="ORF">N656DRAFT_426557</name>
</gene>
<proteinExistence type="predicted"/>
<sequence length="147" mass="16031">MQNMLLHPPGLAALPSGIALRQTRVLARPGYARNINTSRSSLMSLCCTLDFFLHSSPFSFTRPLPPDNALVANTSLIAHFAKAAAFPYRPPFAFPSFRRLRASPIASRGVLALFGSYFPGALLLTACVPAHSHYGFHSPYSKISTRL</sequence>
<dbReference type="RefSeq" id="XP_064665948.1">
    <property type="nucleotide sequence ID" value="XM_064809616.1"/>
</dbReference>
<dbReference type="GeneID" id="89933740"/>
<dbReference type="Proteomes" id="UP001302812">
    <property type="component" value="Unassembled WGS sequence"/>
</dbReference>
<accession>A0AAN6QDU9</accession>
<keyword evidence="2" id="KW-1185">Reference proteome</keyword>
<comment type="caution">
    <text evidence="1">The sequence shown here is derived from an EMBL/GenBank/DDBJ whole genome shotgun (WGS) entry which is preliminary data.</text>
</comment>
<organism evidence="1 2">
    <name type="scientific">Canariomyces notabilis</name>
    <dbReference type="NCBI Taxonomy" id="2074819"/>
    <lineage>
        <taxon>Eukaryota</taxon>
        <taxon>Fungi</taxon>
        <taxon>Dikarya</taxon>
        <taxon>Ascomycota</taxon>
        <taxon>Pezizomycotina</taxon>
        <taxon>Sordariomycetes</taxon>
        <taxon>Sordariomycetidae</taxon>
        <taxon>Sordariales</taxon>
        <taxon>Chaetomiaceae</taxon>
        <taxon>Canariomyces</taxon>
    </lineage>
</organism>
<reference evidence="1" key="2">
    <citation type="submission" date="2023-05" db="EMBL/GenBank/DDBJ databases">
        <authorList>
            <consortium name="Lawrence Berkeley National Laboratory"/>
            <person name="Steindorff A."/>
            <person name="Hensen N."/>
            <person name="Bonometti L."/>
            <person name="Westerberg I."/>
            <person name="Brannstrom I.O."/>
            <person name="Guillou S."/>
            <person name="Cros-Aarteil S."/>
            <person name="Calhoun S."/>
            <person name="Haridas S."/>
            <person name="Kuo A."/>
            <person name="Mondo S."/>
            <person name="Pangilinan J."/>
            <person name="Riley R."/>
            <person name="Labutti K."/>
            <person name="Andreopoulos B."/>
            <person name="Lipzen A."/>
            <person name="Chen C."/>
            <person name="Yanf M."/>
            <person name="Daum C."/>
            <person name="Ng V."/>
            <person name="Clum A."/>
            <person name="Ohm R."/>
            <person name="Martin F."/>
            <person name="Silar P."/>
            <person name="Natvig D."/>
            <person name="Lalanne C."/>
            <person name="Gautier V."/>
            <person name="Ament-Velasquez S.L."/>
            <person name="Kruys A."/>
            <person name="Hutchinson M.I."/>
            <person name="Powell A.J."/>
            <person name="Barry K."/>
            <person name="Miller A.N."/>
            <person name="Grigoriev I.V."/>
            <person name="Debuchy R."/>
            <person name="Gladieux P."/>
            <person name="Thoren M.H."/>
            <person name="Johannesson H."/>
        </authorList>
    </citation>
    <scope>NUCLEOTIDE SEQUENCE</scope>
    <source>
        <strain evidence="1">CBS 508.74</strain>
    </source>
</reference>
<dbReference type="EMBL" id="MU853363">
    <property type="protein sequence ID" value="KAK4108378.1"/>
    <property type="molecule type" value="Genomic_DNA"/>
</dbReference>
<reference evidence="1" key="1">
    <citation type="journal article" date="2023" name="Mol. Phylogenet. Evol.">
        <title>Genome-scale phylogeny and comparative genomics of the fungal order Sordariales.</title>
        <authorList>
            <person name="Hensen N."/>
            <person name="Bonometti L."/>
            <person name="Westerberg I."/>
            <person name="Brannstrom I.O."/>
            <person name="Guillou S."/>
            <person name="Cros-Aarteil S."/>
            <person name="Calhoun S."/>
            <person name="Haridas S."/>
            <person name="Kuo A."/>
            <person name="Mondo S."/>
            <person name="Pangilinan J."/>
            <person name="Riley R."/>
            <person name="LaButti K."/>
            <person name="Andreopoulos B."/>
            <person name="Lipzen A."/>
            <person name="Chen C."/>
            <person name="Yan M."/>
            <person name="Daum C."/>
            <person name="Ng V."/>
            <person name="Clum A."/>
            <person name="Steindorff A."/>
            <person name="Ohm R.A."/>
            <person name="Martin F."/>
            <person name="Silar P."/>
            <person name="Natvig D.O."/>
            <person name="Lalanne C."/>
            <person name="Gautier V."/>
            <person name="Ament-Velasquez S.L."/>
            <person name="Kruys A."/>
            <person name="Hutchinson M.I."/>
            <person name="Powell A.J."/>
            <person name="Barry K."/>
            <person name="Miller A.N."/>
            <person name="Grigoriev I.V."/>
            <person name="Debuchy R."/>
            <person name="Gladieux P."/>
            <person name="Hiltunen Thoren M."/>
            <person name="Johannesson H."/>
        </authorList>
    </citation>
    <scope>NUCLEOTIDE SEQUENCE</scope>
    <source>
        <strain evidence="1">CBS 508.74</strain>
    </source>
</reference>
<name>A0AAN6QDU9_9PEZI</name>
<protein>
    <submittedName>
        <fullName evidence="1">Uncharacterized protein</fullName>
    </submittedName>
</protein>
<evidence type="ECO:0000313" key="1">
    <source>
        <dbReference type="EMBL" id="KAK4108378.1"/>
    </source>
</evidence>
<dbReference type="AlphaFoldDB" id="A0AAN6QDU9"/>
<evidence type="ECO:0000313" key="2">
    <source>
        <dbReference type="Proteomes" id="UP001302812"/>
    </source>
</evidence>